<evidence type="ECO:0000256" key="1">
    <source>
        <dbReference type="ARBA" id="ARBA00022737"/>
    </source>
</evidence>
<dbReference type="SUPFAM" id="SSF52540">
    <property type="entry name" value="P-loop containing nucleoside triphosphate hydrolases"/>
    <property type="match status" value="1"/>
</dbReference>
<evidence type="ECO:0000313" key="5">
    <source>
        <dbReference type="Proteomes" id="UP000276215"/>
    </source>
</evidence>
<dbReference type="Pfam" id="PF24883">
    <property type="entry name" value="NPHP3_N"/>
    <property type="match status" value="1"/>
</dbReference>
<gene>
    <name evidence="4" type="ORF">L873DRAFT_1772124</name>
</gene>
<sequence>MNSWFNSIFSNNTSSFNLFNNYNVTSVADEESRLLQWLSPLEPQKRHQGVSNRRLEGTGHWFLETAEFQKWCMVEDGSVSSTLFCSGDPGAGKTHIRHYTLPYQSIHLLTDVGVACLYCDFHAQEEQVTTSMMGGILKQLLAALDEIPEEISNAFQKSKESIGGRGLQLPDILKLLAKILASFRQTFICIDGLDEYAIERRPELLRSLQQVLRDSPTTRLFLAGRPHLKEEVKKHLSESVAHLAIKPHESDIKKYINKKISEDPDPDAMSGELESEIITNICERSSDIATRFLLVALQIDAILGETSIHRRRQKLHQESNGLHEVYAATLDRIRRQRGDKARLGMEVLLWVSLAQRPLSVSELCDALGVEIGSADLNTENTPPIQTLLGSCLGLVAVDKETSRVRLIHSTLLEYLQAHTTLFGNGHAKIAEVCLTYLNFSVVRALPLSMGAPPTNMPFLGYASYHWGYHAGKQMTEPLKMRALSFLEDYDHVSGSVIDLAERDLGERIREKGSPFWAYLHIYYYRESDPVLRDGCWMSGLHCAVLFGLDELVSSLMELKSTDINQQDFRGRTPLAHAVRCGSHSIFALLLRDPNIRADISDEDGITPLFLAADWGHEMMVERLLTMPEVSPDAKSSSLDTPLHIAAFNGRANIV</sequence>
<accession>A0A3N4JFL2</accession>
<dbReference type="InterPro" id="IPR036770">
    <property type="entry name" value="Ankyrin_rpt-contain_sf"/>
</dbReference>
<dbReference type="InterPro" id="IPR056884">
    <property type="entry name" value="NPHP3-like_N"/>
</dbReference>
<dbReference type="PANTHER" id="PTHR10039:SF15">
    <property type="entry name" value="NACHT DOMAIN-CONTAINING PROTEIN"/>
    <property type="match status" value="1"/>
</dbReference>
<evidence type="ECO:0000313" key="4">
    <source>
        <dbReference type="EMBL" id="RPA97033.1"/>
    </source>
</evidence>
<dbReference type="SUPFAM" id="SSF48403">
    <property type="entry name" value="Ankyrin repeat"/>
    <property type="match status" value="1"/>
</dbReference>
<keyword evidence="5" id="KW-1185">Reference proteome</keyword>
<dbReference type="InterPro" id="IPR054471">
    <property type="entry name" value="GPIID_WHD"/>
</dbReference>
<dbReference type="Pfam" id="PF12796">
    <property type="entry name" value="Ank_2"/>
    <property type="match status" value="1"/>
</dbReference>
<protein>
    <submittedName>
        <fullName evidence="4">Uncharacterized protein</fullName>
    </submittedName>
</protein>
<feature type="domain" description="GPI inositol-deacylase winged helix" evidence="2">
    <location>
        <begin position="343"/>
        <end position="417"/>
    </location>
</feature>
<organism evidence="4 5">
    <name type="scientific">Choiromyces venosus 120613-1</name>
    <dbReference type="NCBI Taxonomy" id="1336337"/>
    <lineage>
        <taxon>Eukaryota</taxon>
        <taxon>Fungi</taxon>
        <taxon>Dikarya</taxon>
        <taxon>Ascomycota</taxon>
        <taxon>Pezizomycotina</taxon>
        <taxon>Pezizomycetes</taxon>
        <taxon>Pezizales</taxon>
        <taxon>Tuberaceae</taxon>
        <taxon>Choiromyces</taxon>
    </lineage>
</organism>
<feature type="domain" description="Nephrocystin 3-like N-terminal" evidence="3">
    <location>
        <begin position="57"/>
        <end position="225"/>
    </location>
</feature>
<dbReference type="Proteomes" id="UP000276215">
    <property type="component" value="Unassembled WGS sequence"/>
</dbReference>
<dbReference type="PANTHER" id="PTHR10039">
    <property type="entry name" value="AMELOGENIN"/>
    <property type="match status" value="1"/>
</dbReference>
<feature type="non-terminal residue" evidence="4">
    <location>
        <position position="654"/>
    </location>
</feature>
<dbReference type="InterPro" id="IPR002110">
    <property type="entry name" value="Ankyrin_rpt"/>
</dbReference>
<evidence type="ECO:0000259" key="2">
    <source>
        <dbReference type="Pfam" id="PF22939"/>
    </source>
</evidence>
<dbReference type="Pfam" id="PF22939">
    <property type="entry name" value="WHD_GPIID"/>
    <property type="match status" value="1"/>
</dbReference>
<proteinExistence type="predicted"/>
<evidence type="ECO:0000259" key="3">
    <source>
        <dbReference type="Pfam" id="PF24883"/>
    </source>
</evidence>
<dbReference type="STRING" id="1336337.A0A3N4JFL2"/>
<name>A0A3N4JFL2_9PEZI</name>
<dbReference type="Gene3D" id="1.25.40.20">
    <property type="entry name" value="Ankyrin repeat-containing domain"/>
    <property type="match status" value="1"/>
</dbReference>
<keyword evidence="1" id="KW-0677">Repeat</keyword>
<dbReference type="AlphaFoldDB" id="A0A3N4JFL2"/>
<dbReference type="InterPro" id="IPR027417">
    <property type="entry name" value="P-loop_NTPase"/>
</dbReference>
<dbReference type="SMART" id="SM00248">
    <property type="entry name" value="ANK"/>
    <property type="match status" value="3"/>
</dbReference>
<dbReference type="EMBL" id="ML120409">
    <property type="protein sequence ID" value="RPA97033.1"/>
    <property type="molecule type" value="Genomic_DNA"/>
</dbReference>
<dbReference type="Gene3D" id="3.40.50.300">
    <property type="entry name" value="P-loop containing nucleotide triphosphate hydrolases"/>
    <property type="match status" value="1"/>
</dbReference>
<dbReference type="OrthoDB" id="1577640at2759"/>
<reference evidence="4 5" key="1">
    <citation type="journal article" date="2018" name="Nat. Ecol. Evol.">
        <title>Pezizomycetes genomes reveal the molecular basis of ectomycorrhizal truffle lifestyle.</title>
        <authorList>
            <person name="Murat C."/>
            <person name="Payen T."/>
            <person name="Noel B."/>
            <person name="Kuo A."/>
            <person name="Morin E."/>
            <person name="Chen J."/>
            <person name="Kohler A."/>
            <person name="Krizsan K."/>
            <person name="Balestrini R."/>
            <person name="Da Silva C."/>
            <person name="Montanini B."/>
            <person name="Hainaut M."/>
            <person name="Levati E."/>
            <person name="Barry K.W."/>
            <person name="Belfiori B."/>
            <person name="Cichocki N."/>
            <person name="Clum A."/>
            <person name="Dockter R.B."/>
            <person name="Fauchery L."/>
            <person name="Guy J."/>
            <person name="Iotti M."/>
            <person name="Le Tacon F."/>
            <person name="Lindquist E.A."/>
            <person name="Lipzen A."/>
            <person name="Malagnac F."/>
            <person name="Mello A."/>
            <person name="Molinier V."/>
            <person name="Miyauchi S."/>
            <person name="Poulain J."/>
            <person name="Riccioni C."/>
            <person name="Rubini A."/>
            <person name="Sitrit Y."/>
            <person name="Splivallo R."/>
            <person name="Traeger S."/>
            <person name="Wang M."/>
            <person name="Zifcakova L."/>
            <person name="Wipf D."/>
            <person name="Zambonelli A."/>
            <person name="Paolocci F."/>
            <person name="Nowrousian M."/>
            <person name="Ottonello S."/>
            <person name="Baldrian P."/>
            <person name="Spatafora J.W."/>
            <person name="Henrissat B."/>
            <person name="Nagy L.G."/>
            <person name="Aury J.M."/>
            <person name="Wincker P."/>
            <person name="Grigoriev I.V."/>
            <person name="Bonfante P."/>
            <person name="Martin F.M."/>
        </authorList>
    </citation>
    <scope>NUCLEOTIDE SEQUENCE [LARGE SCALE GENOMIC DNA]</scope>
    <source>
        <strain evidence="4 5">120613-1</strain>
    </source>
</reference>